<evidence type="ECO:0000313" key="1">
    <source>
        <dbReference type="EMBL" id="EJF60338.1"/>
    </source>
</evidence>
<dbReference type="AlphaFoldDB" id="R7SWL3"/>
<dbReference type="KEGG" id="dsq:DICSQDRAFT_171299"/>
<gene>
    <name evidence="1" type="ORF">DICSQDRAFT_171299</name>
</gene>
<reference evidence="1 2" key="1">
    <citation type="journal article" date="2012" name="Science">
        <title>The Paleozoic origin of enzymatic lignin decomposition reconstructed from 31 fungal genomes.</title>
        <authorList>
            <person name="Floudas D."/>
            <person name="Binder M."/>
            <person name="Riley R."/>
            <person name="Barry K."/>
            <person name="Blanchette R.A."/>
            <person name="Henrissat B."/>
            <person name="Martinez A.T."/>
            <person name="Otillar R."/>
            <person name="Spatafora J.W."/>
            <person name="Yadav J.S."/>
            <person name="Aerts A."/>
            <person name="Benoit I."/>
            <person name="Boyd A."/>
            <person name="Carlson A."/>
            <person name="Copeland A."/>
            <person name="Coutinho P.M."/>
            <person name="de Vries R.P."/>
            <person name="Ferreira P."/>
            <person name="Findley K."/>
            <person name="Foster B."/>
            <person name="Gaskell J."/>
            <person name="Glotzer D."/>
            <person name="Gorecki P."/>
            <person name="Heitman J."/>
            <person name="Hesse C."/>
            <person name="Hori C."/>
            <person name="Igarashi K."/>
            <person name="Jurgens J.A."/>
            <person name="Kallen N."/>
            <person name="Kersten P."/>
            <person name="Kohler A."/>
            <person name="Kuees U."/>
            <person name="Kumar T.K.A."/>
            <person name="Kuo A."/>
            <person name="LaButti K."/>
            <person name="Larrondo L.F."/>
            <person name="Lindquist E."/>
            <person name="Ling A."/>
            <person name="Lombard V."/>
            <person name="Lucas S."/>
            <person name="Lundell T."/>
            <person name="Martin R."/>
            <person name="McLaughlin D.J."/>
            <person name="Morgenstern I."/>
            <person name="Morin E."/>
            <person name="Murat C."/>
            <person name="Nagy L.G."/>
            <person name="Nolan M."/>
            <person name="Ohm R.A."/>
            <person name="Patyshakuliyeva A."/>
            <person name="Rokas A."/>
            <person name="Ruiz-Duenas F.J."/>
            <person name="Sabat G."/>
            <person name="Salamov A."/>
            <person name="Samejima M."/>
            <person name="Schmutz J."/>
            <person name="Slot J.C."/>
            <person name="St John F."/>
            <person name="Stenlid J."/>
            <person name="Sun H."/>
            <person name="Sun S."/>
            <person name="Syed K."/>
            <person name="Tsang A."/>
            <person name="Wiebenga A."/>
            <person name="Young D."/>
            <person name="Pisabarro A."/>
            <person name="Eastwood D.C."/>
            <person name="Martin F."/>
            <person name="Cullen D."/>
            <person name="Grigoriev I.V."/>
            <person name="Hibbett D.S."/>
        </authorList>
    </citation>
    <scope>NUCLEOTIDE SEQUENCE [LARGE SCALE GENOMIC DNA]</scope>
    <source>
        <strain evidence="1 2">LYAD-421 SS1</strain>
    </source>
</reference>
<dbReference type="EMBL" id="JH719417">
    <property type="protein sequence ID" value="EJF60338.1"/>
    <property type="molecule type" value="Genomic_DNA"/>
</dbReference>
<dbReference type="SUPFAM" id="SSF56747">
    <property type="entry name" value="Prim-pol domain"/>
    <property type="match status" value="1"/>
</dbReference>
<dbReference type="HOGENOM" id="CLU_1461269_0_0_1"/>
<dbReference type="GeneID" id="18839309"/>
<protein>
    <submittedName>
        <fullName evidence="1">Uncharacterized protein</fullName>
    </submittedName>
</protein>
<evidence type="ECO:0000313" key="2">
    <source>
        <dbReference type="Proteomes" id="UP000053319"/>
    </source>
</evidence>
<proteinExistence type="predicted"/>
<organism evidence="1 2">
    <name type="scientific">Dichomitus squalens (strain LYAD-421)</name>
    <name type="common">Western red white-rot fungus</name>
    <dbReference type="NCBI Taxonomy" id="732165"/>
    <lineage>
        <taxon>Eukaryota</taxon>
        <taxon>Fungi</taxon>
        <taxon>Dikarya</taxon>
        <taxon>Basidiomycota</taxon>
        <taxon>Agaricomycotina</taxon>
        <taxon>Agaricomycetes</taxon>
        <taxon>Polyporales</taxon>
        <taxon>Polyporaceae</taxon>
        <taxon>Dichomitus</taxon>
    </lineage>
</organism>
<sequence>MAPAVVVAEKCAAMMRGQVQKLSTNYRISIANHEVHNIPQIEPSIHHVYISKTIIQWCCMATALETGLPFPEIASAASYRPTPISPDRIWQLNICADGHRQCRLLLGNPDQHLPDLLLPLSSTLLIHVRTPSASAYSVSWFSVFTLPNHERAPTKLSTYREFVFMLQGNVYLRYNPFATPDEFKK</sequence>
<dbReference type="Proteomes" id="UP000053319">
    <property type="component" value="Unassembled WGS sequence"/>
</dbReference>
<dbReference type="RefSeq" id="XP_007367018.1">
    <property type="nucleotide sequence ID" value="XM_007366956.1"/>
</dbReference>
<name>R7SWL3_DICSQ</name>
<accession>R7SWL3</accession>